<gene>
    <name evidence="1" type="ORF">ODALV1_LOCUS10873</name>
</gene>
<evidence type="ECO:0000313" key="1">
    <source>
        <dbReference type="EMBL" id="CAL8101541.1"/>
    </source>
</evidence>
<evidence type="ECO:0000313" key="2">
    <source>
        <dbReference type="Proteomes" id="UP001642540"/>
    </source>
</evidence>
<dbReference type="Proteomes" id="UP001642540">
    <property type="component" value="Unassembled WGS sequence"/>
</dbReference>
<dbReference type="EMBL" id="CAXLJM020000033">
    <property type="protein sequence ID" value="CAL8101541.1"/>
    <property type="molecule type" value="Genomic_DNA"/>
</dbReference>
<proteinExistence type="predicted"/>
<comment type="caution">
    <text evidence="1">The sequence shown here is derived from an EMBL/GenBank/DDBJ whole genome shotgun (WGS) entry which is preliminary data.</text>
</comment>
<protein>
    <submittedName>
        <fullName evidence="1">Uncharacterized protein</fullName>
    </submittedName>
</protein>
<organism evidence="1 2">
    <name type="scientific">Orchesella dallaii</name>
    <dbReference type="NCBI Taxonomy" id="48710"/>
    <lineage>
        <taxon>Eukaryota</taxon>
        <taxon>Metazoa</taxon>
        <taxon>Ecdysozoa</taxon>
        <taxon>Arthropoda</taxon>
        <taxon>Hexapoda</taxon>
        <taxon>Collembola</taxon>
        <taxon>Entomobryomorpha</taxon>
        <taxon>Entomobryoidea</taxon>
        <taxon>Orchesellidae</taxon>
        <taxon>Orchesellinae</taxon>
        <taxon>Orchesella</taxon>
    </lineage>
</organism>
<keyword evidence="2" id="KW-1185">Reference proteome</keyword>
<sequence>MARKGEETGKYHYLEIAFNFNGLILKHTGGTISVEFKTKDETGKGWKEKVEQERKSGGNNDTISLWWEAHRDPCFQYYTLLPLLRRKAKNKEK</sequence>
<reference evidence="1 2" key="1">
    <citation type="submission" date="2024-08" db="EMBL/GenBank/DDBJ databases">
        <authorList>
            <person name="Cucini C."/>
            <person name="Frati F."/>
        </authorList>
    </citation>
    <scope>NUCLEOTIDE SEQUENCE [LARGE SCALE GENOMIC DNA]</scope>
</reference>
<name>A0ABP1QHT6_9HEXA</name>
<accession>A0ABP1QHT6</accession>